<feature type="domain" description="Laminin EGF-like" evidence="13">
    <location>
        <begin position="329"/>
        <end position="374"/>
    </location>
</feature>
<keyword evidence="2" id="KW-0964">Secreted</keyword>
<feature type="disulfide bond" evidence="11">
    <location>
        <begin position="660"/>
        <end position="669"/>
    </location>
</feature>
<evidence type="ECO:0000256" key="1">
    <source>
        <dbReference type="ARBA" id="ARBA00004302"/>
    </source>
</evidence>
<keyword evidence="9 11" id="KW-0424">Laminin EGF-like domain</keyword>
<feature type="disulfide bond" evidence="11">
    <location>
        <begin position="915"/>
        <end position="924"/>
    </location>
</feature>
<dbReference type="EMBL" id="CAJHNH020000651">
    <property type="protein sequence ID" value="CAG5119070.1"/>
    <property type="molecule type" value="Genomic_DNA"/>
</dbReference>
<evidence type="ECO:0000256" key="9">
    <source>
        <dbReference type="ARBA" id="ARBA00023292"/>
    </source>
</evidence>
<evidence type="ECO:0000256" key="5">
    <source>
        <dbReference type="ARBA" id="ARBA00022737"/>
    </source>
</evidence>
<feature type="disulfide bond" evidence="11">
    <location>
        <begin position="347"/>
        <end position="356"/>
    </location>
</feature>
<evidence type="ECO:0000256" key="4">
    <source>
        <dbReference type="ARBA" id="ARBA00022729"/>
    </source>
</evidence>
<feature type="disulfide bond" evidence="11">
    <location>
        <begin position="847"/>
        <end position="864"/>
    </location>
</feature>
<feature type="disulfide bond" evidence="11">
    <location>
        <begin position="377"/>
        <end position="394"/>
    </location>
</feature>
<dbReference type="CDD" id="cd00055">
    <property type="entry name" value="EGF_Lam"/>
    <property type="match status" value="11"/>
</dbReference>
<comment type="caution">
    <text evidence="14">The sequence shown here is derived from an EMBL/GenBank/DDBJ whole genome shotgun (WGS) entry which is preliminary data.</text>
</comment>
<dbReference type="FunFam" id="2.10.25.10:FF:000275">
    <property type="entry name" value="usherin"/>
    <property type="match status" value="1"/>
</dbReference>
<feature type="disulfide bond" evidence="11">
    <location>
        <begin position="281"/>
        <end position="293"/>
    </location>
</feature>
<evidence type="ECO:0000259" key="13">
    <source>
        <dbReference type="PROSITE" id="PS50027"/>
    </source>
</evidence>
<evidence type="ECO:0000256" key="7">
    <source>
        <dbReference type="ARBA" id="ARBA00023157"/>
    </source>
</evidence>
<keyword evidence="4" id="KW-0732">Signal</keyword>
<dbReference type="Proteomes" id="UP000678393">
    <property type="component" value="Unassembled WGS sequence"/>
</dbReference>
<dbReference type="GO" id="GO:0009887">
    <property type="term" value="P:animal organ morphogenesis"/>
    <property type="evidence" value="ECO:0007669"/>
    <property type="project" value="TreeGrafter"/>
</dbReference>
<dbReference type="GO" id="GO:0009888">
    <property type="term" value="P:tissue development"/>
    <property type="evidence" value="ECO:0007669"/>
    <property type="project" value="TreeGrafter"/>
</dbReference>
<dbReference type="FunFam" id="2.10.25.10:FF:000094">
    <property type="entry name" value="Laminin subunit alpha-2"/>
    <property type="match status" value="1"/>
</dbReference>
<dbReference type="Pfam" id="PF00053">
    <property type="entry name" value="EGF_laminin"/>
    <property type="match status" value="10"/>
</dbReference>
<dbReference type="SMART" id="SM00181">
    <property type="entry name" value="EGF"/>
    <property type="match status" value="9"/>
</dbReference>
<dbReference type="PROSITE" id="PS50025">
    <property type="entry name" value="LAM_G_DOMAIN"/>
    <property type="match status" value="4"/>
</dbReference>
<evidence type="ECO:0000256" key="6">
    <source>
        <dbReference type="ARBA" id="ARBA00022869"/>
    </source>
</evidence>
<dbReference type="OrthoDB" id="5985440at2759"/>
<name>A0A8S3YV58_9EUPU</name>
<feature type="domain" description="Laminin G" evidence="12">
    <location>
        <begin position="1533"/>
        <end position="1713"/>
    </location>
</feature>
<keyword evidence="15" id="KW-1185">Reference proteome</keyword>
<feature type="domain" description="Laminin EGF-like" evidence="13">
    <location>
        <begin position="893"/>
        <end position="941"/>
    </location>
</feature>
<sequence length="2366" mass="253973">CACNTPGTVNGSNACATNVTGQCSCKASVEGRACDRCKDGFYGLSDGNINGCLSCDCDVGSALNQLCNKESGQCVCRNENILGRRCDMVRSDFYYLSPHGIDFELEYSYGRVSWKRDQQNAGFSDRGYAVVKANSYLAALLTVPETTHLSNNFSLIVRYRSSENINLTIQILSMDNSSLPVFLPACSNIWCEVNTSVTDPVTLQSGPNLINITLAAREVLLDKLVAFPVEFLQPEAVLGYSLPAGCDLMKITIPSDPVNALACQKAIFSVTMFYLGAPLPCSCDVKGSISATCNVSGGQCQCQPGVIGRTCDRCSPDHYGFSTTGCTACNCDEYGTICDSVTGQCQCPDNTMGLQCEHCVPDSWGWNKTLGCQLCECNLLGSVSQQCNETTGICACKMGVEGAKCDLCVDGFFNLTTQGCSPCMCNEAGSAGSVCNKTTGQCLCKENTGSRQCDTCLPGTFGLDSKNPMGCLNCICMGVTNSCVSAGIKLSSRLYQLSVKTDTAVAPALNLVMENGSVANASVRFELNPDMTSAAIIDITAADPRLYWQMPDTLLTSLVSLYGTDVLFTVNFVIVEGVRYTDPKALLLRKLECSCLRGRVPRGERCACGLEYTGSSCEMCAPGYRRENVTSSQYLGVCVPCMCHGHSTICNAETGVCQDCLNNTEGANCENCSPGFYGNATIGTEVDCMACPCYPPRVINATCEKDSNSTNIVCSFCQAGYVGIHCDECDDSYNGSPKAPNGTCLPCECNDNAVSCDSVTGHCISCTSNTTGTNCERCISGFYGNASQQTCQECQCVPGTSNSTECDFITGQCSCVSGVGGRSCDQCLMGFWGYNVANFTGCKACGCVEAGSLSVQCYNNTGQCSCRTNATGSNCDVCIDGFYGLPSASCQACSCDPIGSLNISKCNMTTGQCECRPGIGGRQCNQCLPLHVNFTSAGCQECGLCQKSLGDNIANQSKTATEILNKTQTAVFVQMEDGRLQALSFRLNESLSSLGLAGSNSTSVNDILDNVTSTQMLLVSGFEKTKAKVSYLTSAVQYATSNGSSEVTRQLEMSQKAGNLSTEIDAFETSLSVSILYLTTYNNTASQYLNRTAGTSGNFSTFEPEKAAASLLLSQAQNTSNIDSTSALILQQAADVAALNTTIVTLASDINAATVSVVNLTSVLETQSFSATAADNSFDEAMLFKTQAEELKSAVLTILNKTEQKNTESTVGLSAARAAARNTNTVYSGDAPSVMVWISFPSAVTNFENGISKLKNLQTLVPILADRAAASVYQSESHVDYLEQAFANLSSVYQNVSSVGKDAVEAIDNYKEIVSDLDAAVSTIATANRLILEVQSNFSGDGFNKLQEKYSAERASSDILRQQLMELDYGPQVLQSLVDAEVAKLDKETAQWAQADVEIIAMRAAAQPVSLQIAGNTMNDQTVSAVAVTDEILRTAASIIASTTIQDNVLTQKQAELDSIDGQINQTQQLQQNVGQLLIAHQIKYEAFQRNLTTATSLGQTNADRTKQVADKIQWLQSKLERAESLLEKLQQPVSFDGNLSLELKNPVANVPHLYDNVLIEMKRPADLTDGIVFFVDSPTTSAELEIGLSTGKIFFEFNTGFQNVRVTSLTEICSDCWVKIYASRYGTVGHLTVIIMSTGGIMSNSQRGSDDVNARQLTVNSDLYLGSLPNSKQTTKVASRIFRGCLYNVKYQNQLQNLWTNVMSSSQKSKCCQSPPNLPMLPVTQGTSFSGLEFRTVMSDAALLKVTSTDGKTNSSLFLSDGYVVWETLSGAILSRLQSQYQYTSGQWVQILTERETTERKLTVKYTDSTVNQSVTSVNLAFLDLSNLDNQNILIGSAADPLNTGYAVSNTNFAGCLRNFIITTSTGTTTFSLKENIVTSLGVTSEGCYEKIVSGVAFTSLSAYAQLVNTDQIQQLKGLEVDVITNEPQGIIAYIGSPGALRFLYLALFGGNVIVVYNQNITSVVVSSGQFVSDGQKHTIKLDCTTLRVSLNVDNNIFEETSQTLSVDYLAFPASAMLQIGGVMNGTNLQPECPVTHSLIGGISRLSVNSRLVPFLQSNILTQKDVTLAGIPASSASIVSPSNFTDPVLVPCVTPSTPTRLELNAGLFINGTSSINWSDLAPNLSLPAYFERSFAMDIDFAAFKADGVLFYVSDLPDNPSYYLTIYLLDGFLHLRLRTSLKKEHDVHLLKHYSNGQRYTLRVMKINDFASLVIDSEKDYVNTEANANITSQLLLPASVRVYLGGIGSNIASTSALPQKIVQQPSKMNFAGAVYSVSLKSQDVTPSDVALSLGPLDRTIYPAIPKTAYYGVSLTGSNSYLGLGPVNITEDIAVEIQFTSTSESGLLLLWYQVASSRYLAIDIAKQQ</sequence>
<dbReference type="Pfam" id="PF02210">
    <property type="entry name" value="Laminin_G_2"/>
    <property type="match status" value="3"/>
</dbReference>
<dbReference type="Pfam" id="PF00054">
    <property type="entry name" value="Laminin_G_1"/>
    <property type="match status" value="1"/>
</dbReference>
<keyword evidence="8" id="KW-0325">Glycoprotein</keyword>
<evidence type="ECO:0000256" key="11">
    <source>
        <dbReference type="PROSITE-ProRule" id="PRU00460"/>
    </source>
</evidence>
<keyword evidence="6" id="KW-0084">Basement membrane</keyword>
<dbReference type="Pfam" id="PF24973">
    <property type="entry name" value="EGF_LMN_ATRN"/>
    <property type="match status" value="1"/>
</dbReference>
<comment type="caution">
    <text evidence="11">Lacks conserved residue(s) required for the propagation of feature annotation.</text>
</comment>
<dbReference type="PANTHER" id="PTHR10574">
    <property type="entry name" value="NETRIN/LAMININ-RELATED"/>
    <property type="match status" value="1"/>
</dbReference>
<feature type="disulfide bond" evidence="10">
    <location>
        <begin position="1686"/>
        <end position="1713"/>
    </location>
</feature>
<evidence type="ECO:0000256" key="3">
    <source>
        <dbReference type="ARBA" id="ARBA00022530"/>
    </source>
</evidence>
<evidence type="ECO:0000256" key="2">
    <source>
        <dbReference type="ARBA" id="ARBA00022525"/>
    </source>
</evidence>
<feature type="non-terminal residue" evidence="14">
    <location>
        <position position="1"/>
    </location>
</feature>
<dbReference type="FunFam" id="2.10.25.10:FF:000106">
    <property type="entry name" value="Heparan sulfate proteoglycan 2"/>
    <property type="match status" value="1"/>
</dbReference>
<feature type="disulfide bond" evidence="11">
    <location>
        <begin position="866"/>
        <end position="875"/>
    </location>
</feature>
<feature type="domain" description="Laminin EGF-like" evidence="13">
    <location>
        <begin position="641"/>
        <end position="695"/>
    </location>
</feature>
<feature type="disulfide bond" evidence="11">
    <location>
        <begin position="302"/>
        <end position="311"/>
    </location>
</feature>
<dbReference type="SMART" id="SM00282">
    <property type="entry name" value="LamG"/>
    <property type="match status" value="4"/>
</dbReference>
<reference evidence="14" key="1">
    <citation type="submission" date="2021-04" db="EMBL/GenBank/DDBJ databases">
        <authorList>
            <consortium name="Molecular Ecology Group"/>
        </authorList>
    </citation>
    <scope>NUCLEOTIDE SEQUENCE</scope>
</reference>
<dbReference type="InterPro" id="IPR056863">
    <property type="entry name" value="LMN_ATRN_NET-like_EGF"/>
</dbReference>
<dbReference type="FunFam" id="2.10.25.10:FF:000074">
    <property type="entry name" value="Laminin subunit alpha"/>
    <property type="match status" value="1"/>
</dbReference>
<feature type="disulfide bond" evidence="11">
    <location>
        <begin position="283"/>
        <end position="300"/>
    </location>
</feature>
<dbReference type="CDD" id="cd00110">
    <property type="entry name" value="LamG"/>
    <property type="match status" value="4"/>
</dbReference>
<feature type="domain" description="Laminin G" evidence="12">
    <location>
        <begin position="2105"/>
        <end position="2311"/>
    </location>
</feature>
<evidence type="ECO:0000259" key="12">
    <source>
        <dbReference type="PROSITE" id="PS50025"/>
    </source>
</evidence>
<feature type="disulfide bond" evidence="11">
    <location>
        <begin position="25"/>
        <end position="34"/>
    </location>
</feature>
<feature type="domain" description="Laminin G" evidence="12">
    <location>
        <begin position="1895"/>
        <end position="2093"/>
    </location>
</feature>
<dbReference type="SUPFAM" id="SSF49899">
    <property type="entry name" value="Concanavalin A-like lectins/glucanases"/>
    <property type="match status" value="4"/>
</dbReference>
<comment type="subcellular location">
    <subcellularLocation>
        <location evidence="1">Secreted</location>
        <location evidence="1">Extracellular space</location>
        <location evidence="1">Extracellular matrix</location>
        <location evidence="1">Basement membrane</location>
    </subcellularLocation>
</comment>
<dbReference type="Gene3D" id="2.10.25.10">
    <property type="entry name" value="Laminin"/>
    <property type="match status" value="12"/>
</dbReference>
<evidence type="ECO:0000313" key="14">
    <source>
        <dbReference type="EMBL" id="CAG5119070.1"/>
    </source>
</evidence>
<organism evidence="14 15">
    <name type="scientific">Candidula unifasciata</name>
    <dbReference type="NCBI Taxonomy" id="100452"/>
    <lineage>
        <taxon>Eukaryota</taxon>
        <taxon>Metazoa</taxon>
        <taxon>Spiralia</taxon>
        <taxon>Lophotrochozoa</taxon>
        <taxon>Mollusca</taxon>
        <taxon>Gastropoda</taxon>
        <taxon>Heterobranchia</taxon>
        <taxon>Euthyneura</taxon>
        <taxon>Panpulmonata</taxon>
        <taxon>Eupulmonata</taxon>
        <taxon>Stylommatophora</taxon>
        <taxon>Helicina</taxon>
        <taxon>Helicoidea</taxon>
        <taxon>Geomitridae</taxon>
        <taxon>Candidula</taxon>
    </lineage>
</organism>
<dbReference type="PRINTS" id="PR00011">
    <property type="entry name" value="EGFLAMININ"/>
</dbReference>
<evidence type="ECO:0000313" key="15">
    <source>
        <dbReference type="Proteomes" id="UP000678393"/>
    </source>
</evidence>
<feature type="domain" description="Laminin EGF-like" evidence="13">
    <location>
        <begin position="423"/>
        <end position="473"/>
    </location>
</feature>
<keyword evidence="5" id="KW-0677">Repeat</keyword>
<evidence type="ECO:0000256" key="8">
    <source>
        <dbReference type="ARBA" id="ARBA00023180"/>
    </source>
</evidence>
<dbReference type="PROSITE" id="PS01248">
    <property type="entry name" value="EGF_LAM_1"/>
    <property type="match status" value="4"/>
</dbReference>
<proteinExistence type="predicted"/>
<feature type="non-terminal residue" evidence="14">
    <location>
        <position position="2366"/>
    </location>
</feature>
<dbReference type="InterPro" id="IPR050440">
    <property type="entry name" value="Laminin/Netrin_ECM"/>
</dbReference>
<gene>
    <name evidence="14" type="ORF">CUNI_LOCUS4628</name>
</gene>
<accession>A0A8S3YV58</accession>
<feature type="disulfide bond" evidence="11">
    <location>
        <begin position="845"/>
        <end position="857"/>
    </location>
</feature>
<dbReference type="InterPro" id="IPR002049">
    <property type="entry name" value="LE_dom"/>
</dbReference>
<feature type="disulfide bond" evidence="11">
    <location>
        <begin position="396"/>
        <end position="405"/>
    </location>
</feature>
<feature type="domain" description="Laminin G" evidence="12">
    <location>
        <begin position="1706"/>
        <end position="1889"/>
    </location>
</feature>
<feature type="disulfide bond" evidence="11">
    <location>
        <begin position="375"/>
        <end position="387"/>
    </location>
</feature>
<dbReference type="SUPFAM" id="SSF57196">
    <property type="entry name" value="EGF/Laminin"/>
    <property type="match status" value="11"/>
</dbReference>
<feature type="disulfide bond" evidence="11">
    <location>
        <begin position="425"/>
        <end position="442"/>
    </location>
</feature>
<evidence type="ECO:0008006" key="16">
    <source>
        <dbReference type="Google" id="ProtNLM"/>
    </source>
</evidence>
<keyword evidence="3" id="KW-0272">Extracellular matrix</keyword>
<dbReference type="PANTHER" id="PTHR10574:SF406">
    <property type="entry name" value="LAMININ SUBUNIT ALPHA 5"/>
    <property type="match status" value="1"/>
</dbReference>
<dbReference type="InterPro" id="IPR000742">
    <property type="entry name" value="EGF"/>
</dbReference>
<evidence type="ECO:0000256" key="10">
    <source>
        <dbReference type="PROSITE-ProRule" id="PRU00122"/>
    </source>
</evidence>
<feature type="domain" description="Laminin EGF-like" evidence="13">
    <location>
        <begin position="281"/>
        <end position="328"/>
    </location>
</feature>
<feature type="domain" description="Laminin EGF-like" evidence="13">
    <location>
        <begin position="375"/>
        <end position="422"/>
    </location>
</feature>
<dbReference type="GO" id="GO:0005604">
    <property type="term" value="C:basement membrane"/>
    <property type="evidence" value="ECO:0007669"/>
    <property type="project" value="UniProtKB-SubCell"/>
</dbReference>
<dbReference type="FunFam" id="2.10.25.10:FF:000130">
    <property type="entry name" value="Laminin subunit beta 1"/>
    <property type="match status" value="1"/>
</dbReference>
<feature type="domain" description="Laminin EGF-like" evidence="13">
    <location>
        <begin position="1"/>
        <end position="54"/>
    </location>
</feature>
<feature type="domain" description="Laminin EGF-like" evidence="13">
    <location>
        <begin position="845"/>
        <end position="892"/>
    </location>
</feature>
<dbReference type="InterPro" id="IPR013320">
    <property type="entry name" value="ConA-like_dom_sf"/>
</dbReference>
<feature type="disulfide bond" evidence="11">
    <location>
        <begin position="766"/>
        <end position="775"/>
    </location>
</feature>
<dbReference type="Gene3D" id="2.60.120.200">
    <property type="match status" value="4"/>
</dbReference>
<dbReference type="FunFam" id="2.10.25.10:FF:000090">
    <property type="entry name" value="laminin subunit alpha"/>
    <property type="match status" value="4"/>
</dbReference>
<dbReference type="PROSITE" id="PS50027">
    <property type="entry name" value="EGF_LAM_2"/>
    <property type="match status" value="9"/>
</dbReference>
<feature type="disulfide bond" evidence="11">
    <location>
        <begin position="423"/>
        <end position="435"/>
    </location>
</feature>
<protein>
    <recommendedName>
        <fullName evidence="16">Laminin-like protein epi-1</fullName>
    </recommendedName>
</protein>
<keyword evidence="7 11" id="KW-1015">Disulfide bond</keyword>
<dbReference type="InterPro" id="IPR001791">
    <property type="entry name" value="Laminin_G"/>
</dbReference>
<dbReference type="SMART" id="SM00180">
    <property type="entry name" value="EGF_Lam"/>
    <property type="match status" value="13"/>
</dbReference>
<feature type="disulfide bond" evidence="11">
    <location>
        <begin position="444"/>
        <end position="453"/>
    </location>
</feature>
<feature type="domain" description="Laminin EGF-like" evidence="13">
    <location>
        <begin position="747"/>
        <end position="798"/>
    </location>
</feature>